<sequence>MRTEEIGNVRMYVLLWRHYNMYHIMEKIVHSSILELRWYPSSHGQGLYHSLVRDHHLPSLLQQELDARVSILIELCHLGLFDNLLDFGDFVLLSFDDFFDLYDFAPFVLRM</sequence>
<organism evidence="1">
    <name type="scientific">Craspedostauros australis</name>
    <dbReference type="NCBI Taxonomy" id="1486917"/>
    <lineage>
        <taxon>Eukaryota</taxon>
        <taxon>Sar</taxon>
        <taxon>Stramenopiles</taxon>
        <taxon>Ochrophyta</taxon>
        <taxon>Bacillariophyta</taxon>
        <taxon>Bacillariophyceae</taxon>
        <taxon>Bacillariophycidae</taxon>
        <taxon>Naviculales</taxon>
        <taxon>Naviculaceae</taxon>
        <taxon>Craspedostauros</taxon>
    </lineage>
</organism>
<name>A0A7R9WZ53_9STRA</name>
<accession>A0A7R9WZ53</accession>
<dbReference type="AlphaFoldDB" id="A0A7R9WZ53"/>
<evidence type="ECO:0000313" key="1">
    <source>
        <dbReference type="EMBL" id="CAD8339383.1"/>
    </source>
</evidence>
<proteinExistence type="predicted"/>
<gene>
    <name evidence="1" type="ORF">CAUS1442_LOCUS11516</name>
</gene>
<dbReference type="EMBL" id="HBEF01018681">
    <property type="protein sequence ID" value="CAD8339383.1"/>
    <property type="molecule type" value="Transcribed_RNA"/>
</dbReference>
<reference evidence="1" key="1">
    <citation type="submission" date="2021-01" db="EMBL/GenBank/DDBJ databases">
        <authorList>
            <person name="Corre E."/>
            <person name="Pelletier E."/>
            <person name="Niang G."/>
            <person name="Scheremetjew M."/>
            <person name="Finn R."/>
            <person name="Kale V."/>
            <person name="Holt S."/>
            <person name="Cochrane G."/>
            <person name="Meng A."/>
            <person name="Brown T."/>
            <person name="Cohen L."/>
        </authorList>
    </citation>
    <scope>NUCLEOTIDE SEQUENCE</scope>
    <source>
        <strain evidence="1">CCMP3328</strain>
    </source>
</reference>
<protein>
    <submittedName>
        <fullName evidence="1">Uncharacterized protein</fullName>
    </submittedName>
</protein>